<feature type="non-terminal residue" evidence="1">
    <location>
        <position position="1"/>
    </location>
</feature>
<reference evidence="1" key="1">
    <citation type="journal article" date="2019" name="Sci. Rep.">
        <title>Draft genome of Tanacetum cinerariifolium, the natural source of mosquito coil.</title>
        <authorList>
            <person name="Yamashiro T."/>
            <person name="Shiraishi A."/>
            <person name="Satake H."/>
            <person name="Nakayama K."/>
        </authorList>
    </citation>
    <scope>NUCLEOTIDE SEQUENCE</scope>
</reference>
<dbReference type="EMBL" id="BKCJ011805968">
    <property type="protein sequence ID" value="GFD54447.1"/>
    <property type="molecule type" value="Genomic_DNA"/>
</dbReference>
<evidence type="ECO:0000313" key="1">
    <source>
        <dbReference type="EMBL" id="GFD54447.1"/>
    </source>
</evidence>
<dbReference type="AlphaFoldDB" id="A0A699X3X6"/>
<organism evidence="1">
    <name type="scientific">Tanacetum cinerariifolium</name>
    <name type="common">Dalmatian daisy</name>
    <name type="synonym">Chrysanthemum cinerariifolium</name>
    <dbReference type="NCBI Taxonomy" id="118510"/>
    <lineage>
        <taxon>Eukaryota</taxon>
        <taxon>Viridiplantae</taxon>
        <taxon>Streptophyta</taxon>
        <taxon>Embryophyta</taxon>
        <taxon>Tracheophyta</taxon>
        <taxon>Spermatophyta</taxon>
        <taxon>Magnoliopsida</taxon>
        <taxon>eudicotyledons</taxon>
        <taxon>Gunneridae</taxon>
        <taxon>Pentapetalae</taxon>
        <taxon>asterids</taxon>
        <taxon>campanulids</taxon>
        <taxon>Asterales</taxon>
        <taxon>Asteraceae</taxon>
        <taxon>Asteroideae</taxon>
        <taxon>Anthemideae</taxon>
        <taxon>Anthemidinae</taxon>
        <taxon>Tanacetum</taxon>
    </lineage>
</organism>
<name>A0A699X3X6_TANCI</name>
<accession>A0A699X3X6</accession>
<gene>
    <name evidence="1" type="ORF">Tci_926416</name>
</gene>
<comment type="caution">
    <text evidence="1">The sequence shown here is derived from an EMBL/GenBank/DDBJ whole genome shotgun (WGS) entry which is preliminary data.</text>
</comment>
<proteinExistence type="predicted"/>
<protein>
    <submittedName>
        <fullName evidence="1">Uncharacterized protein</fullName>
    </submittedName>
</protein>
<sequence>EDEEDARQSQELATLLDLANAALHEPSHMSTPS</sequence>